<sequence>MDAEQDELPGRLISAHAEYNECFDVAKGWLERCTRTHGAACALQINAPFPSRLVHVPPQPTQPLCIRATKGMTGQYVALSYVWGHGTAFTTTRDNLESRMEGFWPTDLPKTLRDCVYITRRMGFEWVWIDALCILQGDFDDWNHESALMASVYGNAVLTISADAARDTDDGILLPRRLMRSPRFGPHENFCFQELEQPWESITQQYVYGRGWAFQERILSVRVLHFLEDQIAWECNSTLYREGFHGRDTHTESHFAKSRYTKQFHRKLSAVEDTDIISQLGAWNYMVQELVVRKFKVPSDRFAAISGIATALETPALGAYFAGVWERNPFLTMAWYTLYGQDHLPNYRSPSWSWEWTNSQLLWPSGHCNLAISAGDEATWRAWSAKWGPRLVGRNILLESSQSKGRVLEGTSMTISGQCRYIFIEEELDTKYDDWGFCVDYERNALGMKVHPDRRPNNCGYKYWFCEGDEVAEEPCDGNSAAKYLCVQIVRDRKSPDANPKVYALILEEDAKEQGAYKRFGVVAFDFDEGEGNFWVRKTLKLV</sequence>
<keyword evidence="3" id="KW-1185">Reference proteome</keyword>
<evidence type="ECO:0000259" key="1">
    <source>
        <dbReference type="Pfam" id="PF06985"/>
    </source>
</evidence>
<proteinExistence type="predicted"/>
<organism evidence="2 3">
    <name type="scientific">Lepidopterella palustris CBS 459.81</name>
    <dbReference type="NCBI Taxonomy" id="1314670"/>
    <lineage>
        <taxon>Eukaryota</taxon>
        <taxon>Fungi</taxon>
        <taxon>Dikarya</taxon>
        <taxon>Ascomycota</taxon>
        <taxon>Pezizomycotina</taxon>
        <taxon>Dothideomycetes</taxon>
        <taxon>Pleosporomycetidae</taxon>
        <taxon>Mytilinidiales</taxon>
        <taxon>Argynnaceae</taxon>
        <taxon>Lepidopterella</taxon>
    </lineage>
</organism>
<gene>
    <name evidence="2" type="ORF">K432DRAFT_426882</name>
</gene>
<dbReference type="OrthoDB" id="3486565at2759"/>
<dbReference type="Pfam" id="PF06985">
    <property type="entry name" value="HET"/>
    <property type="match status" value="1"/>
</dbReference>
<dbReference type="AlphaFoldDB" id="A0A8E2JE01"/>
<feature type="domain" description="Heterokaryon incompatibility" evidence="1">
    <location>
        <begin position="76"/>
        <end position="216"/>
    </location>
</feature>
<accession>A0A8E2JE01</accession>
<evidence type="ECO:0000313" key="2">
    <source>
        <dbReference type="EMBL" id="OCK78963.1"/>
    </source>
</evidence>
<evidence type="ECO:0000313" key="3">
    <source>
        <dbReference type="Proteomes" id="UP000250266"/>
    </source>
</evidence>
<name>A0A8E2JE01_9PEZI</name>
<dbReference type="InterPro" id="IPR010730">
    <property type="entry name" value="HET"/>
</dbReference>
<dbReference type="Proteomes" id="UP000250266">
    <property type="component" value="Unassembled WGS sequence"/>
</dbReference>
<dbReference type="EMBL" id="KV745030">
    <property type="protein sequence ID" value="OCK78963.1"/>
    <property type="molecule type" value="Genomic_DNA"/>
</dbReference>
<protein>
    <submittedName>
        <fullName evidence="2">HET-domain-containing protein</fullName>
    </submittedName>
</protein>
<dbReference type="PANTHER" id="PTHR33112">
    <property type="entry name" value="DOMAIN PROTEIN, PUTATIVE-RELATED"/>
    <property type="match status" value="1"/>
</dbReference>
<reference evidence="2 3" key="1">
    <citation type="journal article" date="2016" name="Nat. Commun.">
        <title>Ectomycorrhizal ecology is imprinted in the genome of the dominant symbiotic fungus Cenococcum geophilum.</title>
        <authorList>
            <consortium name="DOE Joint Genome Institute"/>
            <person name="Peter M."/>
            <person name="Kohler A."/>
            <person name="Ohm R.A."/>
            <person name="Kuo A."/>
            <person name="Krutzmann J."/>
            <person name="Morin E."/>
            <person name="Arend M."/>
            <person name="Barry K.W."/>
            <person name="Binder M."/>
            <person name="Choi C."/>
            <person name="Clum A."/>
            <person name="Copeland A."/>
            <person name="Grisel N."/>
            <person name="Haridas S."/>
            <person name="Kipfer T."/>
            <person name="LaButti K."/>
            <person name="Lindquist E."/>
            <person name="Lipzen A."/>
            <person name="Maire R."/>
            <person name="Meier B."/>
            <person name="Mihaltcheva S."/>
            <person name="Molinier V."/>
            <person name="Murat C."/>
            <person name="Poggeler S."/>
            <person name="Quandt C.A."/>
            <person name="Sperisen C."/>
            <person name="Tritt A."/>
            <person name="Tisserant E."/>
            <person name="Crous P.W."/>
            <person name="Henrissat B."/>
            <person name="Nehls U."/>
            <person name="Egli S."/>
            <person name="Spatafora J.W."/>
            <person name="Grigoriev I.V."/>
            <person name="Martin F.M."/>
        </authorList>
    </citation>
    <scope>NUCLEOTIDE SEQUENCE [LARGE SCALE GENOMIC DNA]</scope>
    <source>
        <strain evidence="2 3">CBS 459.81</strain>
    </source>
</reference>
<dbReference type="PANTHER" id="PTHR33112:SF16">
    <property type="entry name" value="HETEROKARYON INCOMPATIBILITY DOMAIN-CONTAINING PROTEIN"/>
    <property type="match status" value="1"/>
</dbReference>